<dbReference type="OrthoDB" id="1070463at2"/>
<evidence type="ECO:0000259" key="1">
    <source>
        <dbReference type="Pfam" id="PF13372"/>
    </source>
</evidence>
<dbReference type="Pfam" id="PF13372">
    <property type="entry name" value="Alginate_exp"/>
    <property type="match status" value="1"/>
</dbReference>
<organism evidence="2 3">
    <name type="scientific">Flavobacterium fluvii</name>
    <dbReference type="NCBI Taxonomy" id="468056"/>
    <lineage>
        <taxon>Bacteria</taxon>
        <taxon>Pseudomonadati</taxon>
        <taxon>Bacteroidota</taxon>
        <taxon>Flavobacteriia</taxon>
        <taxon>Flavobacteriales</taxon>
        <taxon>Flavobacteriaceae</taxon>
        <taxon>Flavobacterium</taxon>
    </lineage>
</organism>
<evidence type="ECO:0000313" key="2">
    <source>
        <dbReference type="EMBL" id="SHG62511.1"/>
    </source>
</evidence>
<dbReference type="EMBL" id="FQWB01000005">
    <property type="protein sequence ID" value="SHG62511.1"/>
    <property type="molecule type" value="Genomic_DNA"/>
</dbReference>
<reference evidence="3" key="1">
    <citation type="submission" date="2016-11" db="EMBL/GenBank/DDBJ databases">
        <authorList>
            <person name="Varghese N."/>
            <person name="Submissions S."/>
        </authorList>
    </citation>
    <scope>NUCLEOTIDE SEQUENCE [LARGE SCALE GENOMIC DNA]</scope>
    <source>
        <strain evidence="3">DSM 19978</strain>
    </source>
</reference>
<sequence>MQNVKTKLLNIQGFKKETNLKANLSKSIFLGLVLALAGQNEAKAQLTVTGQIRPRTELRDGQGTLQKEGDDSALFTSQRTRLNVGYTGYRFKAFLALQDVRVWGQDQSSINRTTTEANNGVLLHEAWTELILNDTVSKFQNISLKIGRQEIAYDDQKVLGNLDWLQQGRRHDAVVFKFANKGWIADLGAAFNQNKELNVGTLYNGIPPTTAGYPAGTNGIGTMYKSFQYAYIGKKFFFGDLSLLFFKDDFNKFTTIASVYTPLQGVWSRTTSGFYYKVNLTRKINFTGSYYYQGGRDKTGRVLSANLASITSTVQLGRKLFVGPGVDFLSGTDGTKPVTADSRSNKFDPLYGTPHKFWGTMDYFYVASPFGNQGLLNYFFKAKYNYTDKMTFFADVHGFQSANAISNGAGGTRTRYLGTELDLKMTYNFTKLINIEAGYSYMQATNTMASAQVKNVTNADLSPQWAYVALKFSPNFLATKKM</sequence>
<dbReference type="RefSeq" id="WP_084546194.1">
    <property type="nucleotide sequence ID" value="NZ_FQWB01000005.1"/>
</dbReference>
<protein>
    <submittedName>
        <fullName evidence="2">Alginate export</fullName>
    </submittedName>
</protein>
<gene>
    <name evidence="2" type="ORF">SAMN05443549_105152</name>
</gene>
<keyword evidence="3" id="KW-1185">Reference proteome</keyword>
<proteinExistence type="predicted"/>
<dbReference type="AlphaFoldDB" id="A0A1M5LBU8"/>
<accession>A0A1M5LBU8</accession>
<evidence type="ECO:0000313" key="3">
    <source>
        <dbReference type="Proteomes" id="UP000184516"/>
    </source>
</evidence>
<dbReference type="STRING" id="468056.SAMN05443549_105152"/>
<name>A0A1M5LBU8_9FLAO</name>
<feature type="domain" description="Alginate export" evidence="1">
    <location>
        <begin position="45"/>
        <end position="187"/>
    </location>
</feature>
<dbReference type="InterPro" id="IPR025388">
    <property type="entry name" value="Alginate_export_dom"/>
</dbReference>
<dbReference type="Proteomes" id="UP000184516">
    <property type="component" value="Unassembled WGS sequence"/>
</dbReference>